<protein>
    <recommendedName>
        <fullName evidence="8">L,D-TPase catalytic domain-containing protein</fullName>
    </recommendedName>
</protein>
<evidence type="ECO:0000313" key="9">
    <source>
        <dbReference type="EMBL" id="GGK69916.1"/>
    </source>
</evidence>
<evidence type="ECO:0000256" key="6">
    <source>
        <dbReference type="PROSITE-ProRule" id="PRU01373"/>
    </source>
</evidence>
<dbReference type="EMBL" id="BMLB01000003">
    <property type="protein sequence ID" value="GGK69916.1"/>
    <property type="molecule type" value="Genomic_DNA"/>
</dbReference>
<dbReference type="Gene3D" id="1.10.101.10">
    <property type="entry name" value="PGBD-like superfamily/PGBD"/>
    <property type="match status" value="1"/>
</dbReference>
<evidence type="ECO:0000256" key="2">
    <source>
        <dbReference type="ARBA" id="ARBA00022679"/>
    </source>
</evidence>
<keyword evidence="3 6" id="KW-0133">Cell shape</keyword>
<organism evidence="9 10">
    <name type="scientific">Ornithinimicrobium pekingense</name>
    <dbReference type="NCBI Taxonomy" id="384677"/>
    <lineage>
        <taxon>Bacteria</taxon>
        <taxon>Bacillati</taxon>
        <taxon>Actinomycetota</taxon>
        <taxon>Actinomycetes</taxon>
        <taxon>Micrococcales</taxon>
        <taxon>Ornithinimicrobiaceae</taxon>
        <taxon>Ornithinimicrobium</taxon>
    </lineage>
</organism>
<name>A0ABQ2F7M8_9MICO</name>
<dbReference type="Pfam" id="PF03734">
    <property type="entry name" value="YkuD"/>
    <property type="match status" value="1"/>
</dbReference>
<evidence type="ECO:0000256" key="5">
    <source>
        <dbReference type="ARBA" id="ARBA00023316"/>
    </source>
</evidence>
<dbReference type="Pfam" id="PF01471">
    <property type="entry name" value="PG_binding_1"/>
    <property type="match status" value="1"/>
</dbReference>
<feature type="active site" description="Nucleophile" evidence="6">
    <location>
        <position position="250"/>
    </location>
</feature>
<reference evidence="10" key="1">
    <citation type="journal article" date="2019" name="Int. J. Syst. Evol. Microbiol.">
        <title>The Global Catalogue of Microorganisms (GCM) 10K type strain sequencing project: providing services to taxonomists for standard genome sequencing and annotation.</title>
        <authorList>
            <consortium name="The Broad Institute Genomics Platform"/>
            <consortium name="The Broad Institute Genome Sequencing Center for Infectious Disease"/>
            <person name="Wu L."/>
            <person name="Ma J."/>
        </authorList>
    </citation>
    <scope>NUCLEOTIDE SEQUENCE [LARGE SCALE GENOMIC DNA]</scope>
    <source>
        <strain evidence="10">CGMCC 1.5362</strain>
    </source>
</reference>
<gene>
    <name evidence="9" type="ORF">GCM10011509_17910</name>
</gene>
<keyword evidence="4 6" id="KW-0573">Peptidoglycan synthesis</keyword>
<comment type="pathway">
    <text evidence="1 6">Cell wall biogenesis; peptidoglycan biosynthesis.</text>
</comment>
<keyword evidence="5 6" id="KW-0961">Cell wall biogenesis/degradation</keyword>
<evidence type="ECO:0000256" key="3">
    <source>
        <dbReference type="ARBA" id="ARBA00022960"/>
    </source>
</evidence>
<feature type="domain" description="L,D-TPase catalytic" evidence="8">
    <location>
        <begin position="156"/>
        <end position="276"/>
    </location>
</feature>
<sequence length="276" mass="29568">MRTQRYDGWSTSVGRLALRRRDLLKGSFGLVTGAVVGGLADDVERYVVPPPPEPEPPVEPEPEPEPPVEPKPEPEPEPPAAFQRGDAGEGVWALQEQLNTHGYWCGAPDGGFGHLTQQAVWAVQKAHGLYRDGVAGPLTQQALATGHRPAPVAGGNHVEVHLTTQLLLVVRGGSSTMVLNTSTGNGEPYEYQEQSYHAHTPTGDFVVGYMDGSGWREGELGELYRPMFYDGNFAIHGSASIPPVPASHGCARISVAAMDMFWSDGLLGMGGRVLVV</sequence>
<dbReference type="InterPro" id="IPR038063">
    <property type="entry name" value="Transpep_catalytic_dom"/>
</dbReference>
<dbReference type="SUPFAM" id="SSF47090">
    <property type="entry name" value="PGBD-like"/>
    <property type="match status" value="1"/>
</dbReference>
<dbReference type="Gene3D" id="2.40.440.10">
    <property type="entry name" value="L,D-transpeptidase catalytic domain-like"/>
    <property type="match status" value="1"/>
</dbReference>
<evidence type="ECO:0000256" key="4">
    <source>
        <dbReference type="ARBA" id="ARBA00022984"/>
    </source>
</evidence>
<dbReference type="InterPro" id="IPR005490">
    <property type="entry name" value="LD_TPept_cat_dom"/>
</dbReference>
<feature type="region of interest" description="Disordered" evidence="7">
    <location>
        <begin position="46"/>
        <end position="87"/>
    </location>
</feature>
<dbReference type="SUPFAM" id="SSF141523">
    <property type="entry name" value="L,D-transpeptidase catalytic domain-like"/>
    <property type="match status" value="1"/>
</dbReference>
<evidence type="ECO:0000259" key="8">
    <source>
        <dbReference type="PROSITE" id="PS52029"/>
    </source>
</evidence>
<comment type="caution">
    <text evidence="9">The sequence shown here is derived from an EMBL/GenBank/DDBJ whole genome shotgun (WGS) entry which is preliminary data.</text>
</comment>
<keyword evidence="2" id="KW-0808">Transferase</keyword>
<dbReference type="InterPro" id="IPR036366">
    <property type="entry name" value="PGBDSf"/>
</dbReference>
<proteinExistence type="predicted"/>
<evidence type="ECO:0000313" key="10">
    <source>
        <dbReference type="Proteomes" id="UP000662111"/>
    </source>
</evidence>
<feature type="active site" description="Proton donor/acceptor" evidence="6">
    <location>
        <position position="236"/>
    </location>
</feature>
<dbReference type="InterPro" id="IPR002477">
    <property type="entry name" value="Peptidoglycan-bd-like"/>
</dbReference>
<evidence type="ECO:0000256" key="7">
    <source>
        <dbReference type="SAM" id="MobiDB-lite"/>
    </source>
</evidence>
<dbReference type="InterPro" id="IPR036365">
    <property type="entry name" value="PGBD-like_sf"/>
</dbReference>
<dbReference type="Proteomes" id="UP000662111">
    <property type="component" value="Unassembled WGS sequence"/>
</dbReference>
<evidence type="ECO:0000256" key="1">
    <source>
        <dbReference type="ARBA" id="ARBA00004752"/>
    </source>
</evidence>
<keyword evidence="10" id="KW-1185">Reference proteome</keyword>
<feature type="compositionally biased region" description="Acidic residues" evidence="7">
    <location>
        <begin position="56"/>
        <end position="66"/>
    </location>
</feature>
<dbReference type="CDD" id="cd16913">
    <property type="entry name" value="YkuD_like"/>
    <property type="match status" value="1"/>
</dbReference>
<dbReference type="RefSeq" id="WP_022921354.1">
    <property type="nucleotide sequence ID" value="NZ_BMLB01000003.1"/>
</dbReference>
<dbReference type="PROSITE" id="PS52029">
    <property type="entry name" value="LD_TPASE"/>
    <property type="match status" value="1"/>
</dbReference>
<accession>A0ABQ2F7M8</accession>